<keyword evidence="12" id="KW-0418">Kinase</keyword>
<feature type="binding site" evidence="18">
    <location>
        <position position="1137"/>
    </location>
    <ligand>
        <name>ATP</name>
        <dbReference type="ChEBI" id="CHEBI:30616"/>
    </ligand>
</feature>
<evidence type="ECO:0000256" key="16">
    <source>
        <dbReference type="ARBA" id="ARBA00023170"/>
    </source>
</evidence>
<evidence type="ECO:0000313" key="21">
    <source>
        <dbReference type="EMBL" id="KAI7737036.1"/>
    </source>
</evidence>
<evidence type="ECO:0000256" key="14">
    <source>
        <dbReference type="ARBA" id="ARBA00022989"/>
    </source>
</evidence>
<dbReference type="Pfam" id="PF07714">
    <property type="entry name" value="PK_Tyr_Ser-Thr"/>
    <property type="match status" value="1"/>
</dbReference>
<dbReference type="InterPro" id="IPR001245">
    <property type="entry name" value="Ser-Thr/Tyr_kinase_cat_dom"/>
</dbReference>
<name>A0AAD5GE29_AMBAR</name>
<feature type="transmembrane region" description="Helical" evidence="19">
    <location>
        <begin position="1040"/>
        <end position="1061"/>
    </location>
</feature>
<reference evidence="21" key="1">
    <citation type="submission" date="2022-06" db="EMBL/GenBank/DDBJ databases">
        <title>Uncovering the hologenomic basis of an extraordinary plant invasion.</title>
        <authorList>
            <person name="Bieker V.C."/>
            <person name="Martin M.D."/>
            <person name="Gilbert T."/>
            <person name="Hodgins K."/>
            <person name="Battlay P."/>
            <person name="Petersen B."/>
            <person name="Wilson J."/>
        </authorList>
    </citation>
    <scope>NUCLEOTIDE SEQUENCE</scope>
    <source>
        <strain evidence="21">AA19_3_7</strain>
        <tissue evidence="21">Leaf</tissue>
    </source>
</reference>
<evidence type="ECO:0000313" key="22">
    <source>
        <dbReference type="Proteomes" id="UP001206925"/>
    </source>
</evidence>
<feature type="binding site" evidence="18">
    <location>
        <position position="374"/>
    </location>
    <ligand>
        <name>ATP</name>
        <dbReference type="ChEBI" id="CHEBI:30616"/>
    </ligand>
</feature>
<dbReference type="InterPro" id="IPR011009">
    <property type="entry name" value="Kinase-like_dom_sf"/>
</dbReference>
<dbReference type="Proteomes" id="UP001206925">
    <property type="component" value="Unassembled WGS sequence"/>
</dbReference>
<evidence type="ECO:0000256" key="7">
    <source>
        <dbReference type="ARBA" id="ARBA00022679"/>
    </source>
</evidence>
<feature type="domain" description="Protein kinase" evidence="20">
    <location>
        <begin position="1108"/>
        <end position="1339"/>
    </location>
</feature>
<dbReference type="PROSITE" id="PS00107">
    <property type="entry name" value="PROTEIN_KINASE_ATP"/>
    <property type="match status" value="2"/>
</dbReference>
<evidence type="ECO:0000256" key="2">
    <source>
        <dbReference type="ARBA" id="ARBA00008536"/>
    </source>
</evidence>
<dbReference type="InterPro" id="IPR001220">
    <property type="entry name" value="Legume_lectin_dom"/>
</dbReference>
<dbReference type="GO" id="GO:0005886">
    <property type="term" value="C:plasma membrane"/>
    <property type="evidence" value="ECO:0007669"/>
    <property type="project" value="UniProtKB-SubCell"/>
</dbReference>
<keyword evidence="7" id="KW-0808">Transferase</keyword>
<keyword evidence="22" id="KW-1185">Reference proteome</keyword>
<dbReference type="PANTHER" id="PTHR27007">
    <property type="match status" value="1"/>
</dbReference>
<dbReference type="FunFam" id="1.10.510.10:FF:000240">
    <property type="entry name" value="Lectin-domain containing receptor kinase A4.3"/>
    <property type="match status" value="2"/>
</dbReference>
<evidence type="ECO:0000256" key="9">
    <source>
        <dbReference type="ARBA" id="ARBA00022729"/>
    </source>
</evidence>
<dbReference type="Gene3D" id="2.60.120.200">
    <property type="match status" value="4"/>
</dbReference>
<keyword evidence="9" id="KW-0732">Signal</keyword>
<comment type="similarity">
    <text evidence="3">In the C-terminal section; belongs to the protein kinase superfamily. Ser/Thr protein kinase family.</text>
</comment>
<dbReference type="EMBL" id="JAMZMK010009143">
    <property type="protein sequence ID" value="KAI7737036.1"/>
    <property type="molecule type" value="Genomic_DNA"/>
</dbReference>
<evidence type="ECO:0000256" key="12">
    <source>
        <dbReference type="ARBA" id="ARBA00022777"/>
    </source>
</evidence>
<evidence type="ECO:0000259" key="20">
    <source>
        <dbReference type="PROSITE" id="PS50011"/>
    </source>
</evidence>
<evidence type="ECO:0000256" key="6">
    <source>
        <dbReference type="ARBA" id="ARBA00022527"/>
    </source>
</evidence>
<dbReference type="PROSITE" id="PS50011">
    <property type="entry name" value="PROTEIN_KINASE_DOM"/>
    <property type="match status" value="2"/>
</dbReference>
<comment type="similarity">
    <text evidence="2">In the N-terminal section; belongs to the leguminous lectin family.</text>
</comment>
<keyword evidence="11 18" id="KW-0547">Nucleotide-binding</keyword>
<evidence type="ECO:0000256" key="5">
    <source>
        <dbReference type="ARBA" id="ARBA00022475"/>
    </source>
</evidence>
<dbReference type="Gene3D" id="1.10.510.10">
    <property type="entry name" value="Transferase(Phosphotransferase) domain 1"/>
    <property type="match status" value="2"/>
</dbReference>
<keyword evidence="5" id="KW-1003">Cell membrane</keyword>
<protein>
    <recommendedName>
        <fullName evidence="4">non-specific serine/threonine protein kinase</fullName>
        <ecNumber evidence="4">2.7.11.1</ecNumber>
    </recommendedName>
</protein>
<evidence type="ECO:0000256" key="19">
    <source>
        <dbReference type="SAM" id="Phobius"/>
    </source>
</evidence>
<sequence length="1342" mass="150175">CSTKNIKNLVSAIMVSSRTNLISYCFLPSIPFAVSLTFNFTNFGQRNQNPDIVIEGHEANITNGEILLTPDVSYLVGRATYFRELHLWDRETRELASFTTNFTFVIDSKGSIYGGGSLGLPITSQFVAVEFDTFWNRGWDPRTPENTSVCEHVGISISSLNSVRAQKWSSNVPGGGVCQAWITYDSNSKNLSVSFTSFRNNTTFRQDGLYYVVDLSQVLPEWVIFGFSGSTGAVNQNNIVKSWTFDSSNLIGQEGTGVAQIPSPAPTSRKVKNSKVSLVVGLVVGTLVTVTLLGVLVFSLWWKKKKTNWGGEETGFDIDLNSEYQMGAGPKRFSYQELAQATDDFAENKKLGEGGFGGVYKGFLEHSNTYVAVKRVSQSSKQGINEYASEVKIISRLRHRNLVQLMGWCHEKGNLLLVYHYMENGGLDSHLFKEKSLLTWATRYKIVHGLASALLYLHEEWEQCVLHRDIKSSNVMLDSNFNAKLGDFGLAKLIDHEKGSQTTKMAGTLGYMAPECAMTGKATKESDVFSFGVVVLEIVCGRKPIDYKAPENQIWLIEWVWELYGVDTLLEASMGFLPHTISNTTTPKLKTSDSLVALPVIAHSGAMYPKVPAIFDVQRPFDIHCLDQYPIQFLLLPTPVDPENPKITHSGRTWLRSTTKRDREKKTVTDQFDRSSQIMFKMQRGEMINNLKCSRPTVYTVDLRSELPEWVIIGFSAATGNMFQSNTVRSWSFESSDLALTKGKNSRVGLIVGLTLAIAFVFVLAFVFRVRRRKRKSRDNVSEETSLTFNLPNITPQNQNREIVIQGNGASISDGGIQLTRNMSGSDLSLNMGRATYISPLHLWDTRSQSPASFSTNFTFVIDSNGSNSYVDGLTFFLADNNSVISEGGAMGLPFNITPDLAANRFVAVEFDTYWNPDWDPVVGRGDPMGDHVGIDVSSVTSKASRKWFSNVTGGGVCQAWIAYDSVSKNLSVEFTGFENNTVVRQDGLVYTVDLRSELPEWVIIGFSAATGNMFQSNNVRSWSFESSDLALAKGKNSRVGLIVGLTVAIAFVVVVLAFVFRGRRRKRSRENVSEEIGFDVEMNSEFEMGTRPRQFTYLELAESTSDFAENNKLGEGRYGRVYRGCLKDSNTYIAVKRMSKSSKQGIEDYTSEIRVITQLRHKNLVQFIGWCQEKGEFLLVYEYMENGRWEKCVLHTNIKSSKVLLDSNLNAKLGDFGQAKLVDHEKQSETMMLACNATKKSDVFSFGIVAMELACGQEVIECKAQEKQTPLIEWVWELYRTDKLIEAADPHLRSEFVQEEITRLIIVGLWCVHQDSELRPSMRQVIQVLNFKASLPLLPST</sequence>
<dbReference type="GO" id="GO:0030246">
    <property type="term" value="F:carbohydrate binding"/>
    <property type="evidence" value="ECO:0007669"/>
    <property type="project" value="UniProtKB-KW"/>
</dbReference>
<dbReference type="GO" id="GO:0005524">
    <property type="term" value="F:ATP binding"/>
    <property type="evidence" value="ECO:0007669"/>
    <property type="project" value="UniProtKB-UniRule"/>
</dbReference>
<keyword evidence="13 18" id="KW-0067">ATP-binding</keyword>
<dbReference type="InterPro" id="IPR000719">
    <property type="entry name" value="Prot_kinase_dom"/>
</dbReference>
<evidence type="ECO:0000256" key="10">
    <source>
        <dbReference type="ARBA" id="ARBA00022734"/>
    </source>
</evidence>
<evidence type="ECO:0000256" key="3">
    <source>
        <dbReference type="ARBA" id="ARBA00010217"/>
    </source>
</evidence>
<dbReference type="SUPFAM" id="SSF49899">
    <property type="entry name" value="Concanavalin A-like lectins/glucanases"/>
    <property type="match status" value="3"/>
</dbReference>
<keyword evidence="17" id="KW-0325">Glycoprotein</keyword>
<keyword evidence="10" id="KW-0430">Lectin</keyword>
<feature type="transmembrane region" description="Helical" evidence="19">
    <location>
        <begin position="748"/>
        <end position="768"/>
    </location>
</feature>
<dbReference type="SMART" id="SM00220">
    <property type="entry name" value="S_TKc"/>
    <property type="match status" value="2"/>
</dbReference>
<feature type="domain" description="Protein kinase" evidence="20">
    <location>
        <begin position="345"/>
        <end position="601"/>
    </location>
</feature>
<evidence type="ECO:0000256" key="1">
    <source>
        <dbReference type="ARBA" id="ARBA00004251"/>
    </source>
</evidence>
<gene>
    <name evidence="21" type="ORF">M8C21_007536</name>
</gene>
<dbReference type="SUPFAM" id="SSF56112">
    <property type="entry name" value="Protein kinase-like (PK-like)"/>
    <property type="match status" value="2"/>
</dbReference>
<dbReference type="EC" id="2.7.11.1" evidence="4"/>
<evidence type="ECO:0000256" key="13">
    <source>
        <dbReference type="ARBA" id="ARBA00022840"/>
    </source>
</evidence>
<dbReference type="InterPro" id="IPR050528">
    <property type="entry name" value="L-type_Lectin-RKs"/>
</dbReference>
<comment type="caution">
    <text evidence="21">The sequence shown here is derived from an EMBL/GenBank/DDBJ whole genome shotgun (WGS) entry which is preliminary data.</text>
</comment>
<dbReference type="Gene3D" id="3.30.200.20">
    <property type="entry name" value="Phosphorylase Kinase, domain 1"/>
    <property type="match status" value="2"/>
</dbReference>
<feature type="non-terminal residue" evidence="21">
    <location>
        <position position="1342"/>
    </location>
</feature>
<evidence type="ECO:0000256" key="18">
    <source>
        <dbReference type="PROSITE-ProRule" id="PRU10141"/>
    </source>
</evidence>
<dbReference type="InterPro" id="IPR017441">
    <property type="entry name" value="Protein_kinase_ATP_BS"/>
</dbReference>
<evidence type="ECO:0000256" key="17">
    <source>
        <dbReference type="ARBA" id="ARBA00023180"/>
    </source>
</evidence>
<dbReference type="GO" id="GO:0004674">
    <property type="term" value="F:protein serine/threonine kinase activity"/>
    <property type="evidence" value="ECO:0007669"/>
    <property type="project" value="UniProtKB-KW"/>
</dbReference>
<evidence type="ECO:0000256" key="4">
    <source>
        <dbReference type="ARBA" id="ARBA00012513"/>
    </source>
</evidence>
<keyword evidence="6" id="KW-0723">Serine/threonine-protein kinase</keyword>
<feature type="transmembrane region" description="Helical" evidence="19">
    <location>
        <begin position="278"/>
        <end position="302"/>
    </location>
</feature>
<keyword evidence="16" id="KW-0675">Receptor</keyword>
<dbReference type="CDD" id="cd06899">
    <property type="entry name" value="lectin_legume_LecRK_Arcelin_ConA"/>
    <property type="match status" value="2"/>
</dbReference>
<keyword evidence="8 19" id="KW-0812">Transmembrane</keyword>
<keyword evidence="14 19" id="KW-1133">Transmembrane helix</keyword>
<dbReference type="FunFam" id="3.30.200.20:FF:000168">
    <property type="entry name" value="L-type lectin-domain containing receptor kinase IX.1"/>
    <property type="match status" value="2"/>
</dbReference>
<dbReference type="PROSITE" id="PS00307">
    <property type="entry name" value="LECTIN_LEGUME_BETA"/>
    <property type="match status" value="2"/>
</dbReference>
<keyword evidence="15 19" id="KW-0472">Membrane</keyword>
<evidence type="ECO:0000256" key="11">
    <source>
        <dbReference type="ARBA" id="ARBA00022741"/>
    </source>
</evidence>
<dbReference type="InterPro" id="IPR000985">
    <property type="entry name" value="Lectin_LegA_CS"/>
</dbReference>
<dbReference type="InterPro" id="IPR019825">
    <property type="entry name" value="Lectin_legB_Mn/Ca_BS"/>
</dbReference>
<feature type="non-terminal residue" evidence="21">
    <location>
        <position position="1"/>
    </location>
</feature>
<accession>A0AAD5GE29</accession>
<organism evidence="21 22">
    <name type="scientific">Ambrosia artemisiifolia</name>
    <name type="common">Common ragweed</name>
    <dbReference type="NCBI Taxonomy" id="4212"/>
    <lineage>
        <taxon>Eukaryota</taxon>
        <taxon>Viridiplantae</taxon>
        <taxon>Streptophyta</taxon>
        <taxon>Embryophyta</taxon>
        <taxon>Tracheophyta</taxon>
        <taxon>Spermatophyta</taxon>
        <taxon>Magnoliopsida</taxon>
        <taxon>eudicotyledons</taxon>
        <taxon>Gunneridae</taxon>
        <taxon>Pentapetalae</taxon>
        <taxon>asterids</taxon>
        <taxon>campanulids</taxon>
        <taxon>Asterales</taxon>
        <taxon>Asteraceae</taxon>
        <taxon>Asteroideae</taxon>
        <taxon>Heliantheae alliance</taxon>
        <taxon>Heliantheae</taxon>
        <taxon>Ambrosia</taxon>
    </lineage>
</organism>
<evidence type="ECO:0000256" key="15">
    <source>
        <dbReference type="ARBA" id="ARBA00023136"/>
    </source>
</evidence>
<dbReference type="Pfam" id="PF00069">
    <property type="entry name" value="Pkinase"/>
    <property type="match status" value="2"/>
</dbReference>
<dbReference type="InterPro" id="IPR013320">
    <property type="entry name" value="ConA-like_dom_sf"/>
</dbReference>
<proteinExistence type="inferred from homology"/>
<dbReference type="GO" id="GO:0002229">
    <property type="term" value="P:defense response to oomycetes"/>
    <property type="evidence" value="ECO:0007669"/>
    <property type="project" value="UniProtKB-ARBA"/>
</dbReference>
<dbReference type="PROSITE" id="PS00308">
    <property type="entry name" value="LECTIN_LEGUME_ALPHA"/>
    <property type="match status" value="3"/>
</dbReference>
<dbReference type="Pfam" id="PF00139">
    <property type="entry name" value="Lectin_legB"/>
    <property type="match status" value="4"/>
</dbReference>
<dbReference type="PROSITE" id="PS00108">
    <property type="entry name" value="PROTEIN_KINASE_ST"/>
    <property type="match status" value="1"/>
</dbReference>
<dbReference type="InterPro" id="IPR008271">
    <property type="entry name" value="Ser/Thr_kinase_AS"/>
</dbReference>
<comment type="subcellular location">
    <subcellularLocation>
        <location evidence="1">Cell membrane</location>
        <topology evidence="1">Single-pass type I membrane protein</topology>
    </subcellularLocation>
</comment>
<evidence type="ECO:0000256" key="8">
    <source>
        <dbReference type="ARBA" id="ARBA00022692"/>
    </source>
</evidence>